<dbReference type="PROSITE" id="PS01036">
    <property type="entry name" value="HSP70_3"/>
    <property type="match status" value="1"/>
</dbReference>
<comment type="caution">
    <text evidence="5">The sequence shown here is derived from an EMBL/GenBank/DDBJ whole genome shotgun (WGS) entry which is preliminary data.</text>
</comment>
<dbReference type="Pfam" id="PF00012">
    <property type="entry name" value="HSP70"/>
    <property type="match status" value="1"/>
</dbReference>
<evidence type="ECO:0000256" key="4">
    <source>
        <dbReference type="RuleBase" id="RU003322"/>
    </source>
</evidence>
<keyword evidence="6" id="KW-1185">Reference proteome</keyword>
<dbReference type="Gene3D" id="3.30.420.40">
    <property type="match status" value="2"/>
</dbReference>
<dbReference type="Gene3D" id="3.90.640.10">
    <property type="entry name" value="Actin, Chain A, domain 4"/>
    <property type="match status" value="1"/>
</dbReference>
<organism evidence="5 6">
    <name type="scientific">Myxococcus fulvus</name>
    <dbReference type="NCBI Taxonomy" id="33"/>
    <lineage>
        <taxon>Bacteria</taxon>
        <taxon>Pseudomonadati</taxon>
        <taxon>Myxococcota</taxon>
        <taxon>Myxococcia</taxon>
        <taxon>Myxococcales</taxon>
        <taxon>Cystobacterineae</taxon>
        <taxon>Myxococcaceae</taxon>
        <taxon>Myxococcus</taxon>
    </lineage>
</organism>
<evidence type="ECO:0000256" key="2">
    <source>
        <dbReference type="ARBA" id="ARBA00022741"/>
    </source>
</evidence>
<dbReference type="Proteomes" id="UP000183760">
    <property type="component" value="Unassembled WGS sequence"/>
</dbReference>
<protein>
    <submittedName>
        <fullName evidence="5">Molecular chaperone DnaK</fullName>
    </submittedName>
</protein>
<dbReference type="PRINTS" id="PR00301">
    <property type="entry name" value="HEATSHOCK70"/>
</dbReference>
<dbReference type="CDD" id="cd10234">
    <property type="entry name" value="ASKHA_NBD_HSP70_DnaK-like"/>
    <property type="match status" value="1"/>
</dbReference>
<dbReference type="EMBL" id="FOIB01000003">
    <property type="protein sequence ID" value="SET78003.1"/>
    <property type="molecule type" value="Genomic_DNA"/>
</dbReference>
<keyword evidence="2 4" id="KW-0547">Nucleotide-binding</keyword>
<evidence type="ECO:0000313" key="6">
    <source>
        <dbReference type="Proteomes" id="UP000183760"/>
    </source>
</evidence>
<dbReference type="SUPFAM" id="SSF53067">
    <property type="entry name" value="Actin-like ATPase domain"/>
    <property type="match status" value="2"/>
</dbReference>
<evidence type="ECO:0000256" key="1">
    <source>
        <dbReference type="ARBA" id="ARBA00007381"/>
    </source>
</evidence>
<sequence length="543" mass="59138">MADRPRIVGIDLGTTNTLVASVRNRIPKIVPTDRGNLILPTVVALSAKGDLLVGGVAKDQMVTNPRNTLWGTKRLIGRKYHSKSVEDLRGSFPYDIVEGPNGDAAVMMGGKLYTLPQVSSFVLSQLKTIAEQFLGGPIDAAVISVPAYYNDNQRQAVKEAGRLAGFDVKRIVNEPTAAALAYGFNRGLDQKVLVYDLGGGTFDVSVLHLAGNVFEVLATGGDTFLGGADFDTRIMEYVLERFREETKVDLTENPIALQRIKNAAEAAKIDLTLIPNVVIDLPFIDERKGKPVDLRIPLTREFLNSLTGDLVDRTFEICDRVLEEKGIARSDIDEIILVGGQSRMPLVQQKIQAHFGKPPRKGVHPDECVALGAALLGDSLGSIDAVTLLDAVSMPIGYALPNGRVKRIIEKNSLIPMVKSFRLPPPKEPGSAYIELDIFQGDSDLMVDNEYLGTVRVPAAAAGRKIDFRLTEECLLQVTVEEASGTPRRVDLATRDTPEQLKRALSDVLRNNVDHQPVVSGSNAASDDERGLLSSIKRVFRRG</sequence>
<keyword evidence="3 4" id="KW-0067">ATP-binding</keyword>
<dbReference type="InterPro" id="IPR013126">
    <property type="entry name" value="Hsp_70_fam"/>
</dbReference>
<accession>A0ABY1C7Z3</accession>
<evidence type="ECO:0000256" key="3">
    <source>
        <dbReference type="ARBA" id="ARBA00022840"/>
    </source>
</evidence>
<dbReference type="InterPro" id="IPR043129">
    <property type="entry name" value="ATPase_NBD"/>
</dbReference>
<reference evidence="5 6" key="1">
    <citation type="submission" date="2016-10" db="EMBL/GenBank/DDBJ databases">
        <authorList>
            <person name="Varghese N."/>
            <person name="Submissions S."/>
        </authorList>
    </citation>
    <scope>NUCLEOTIDE SEQUENCE [LARGE SCALE GENOMIC DNA]</scope>
    <source>
        <strain evidence="5 6">DSM 16525</strain>
    </source>
</reference>
<dbReference type="RefSeq" id="WP_074952939.1">
    <property type="nucleotide sequence ID" value="NZ_BJXR01000039.1"/>
</dbReference>
<evidence type="ECO:0000313" key="5">
    <source>
        <dbReference type="EMBL" id="SET78003.1"/>
    </source>
</evidence>
<dbReference type="PANTHER" id="PTHR19375">
    <property type="entry name" value="HEAT SHOCK PROTEIN 70KDA"/>
    <property type="match status" value="1"/>
</dbReference>
<dbReference type="PROSITE" id="PS00329">
    <property type="entry name" value="HSP70_2"/>
    <property type="match status" value="1"/>
</dbReference>
<dbReference type="SUPFAM" id="SSF100920">
    <property type="entry name" value="Heat shock protein 70kD (HSP70), peptide-binding domain"/>
    <property type="match status" value="1"/>
</dbReference>
<dbReference type="InterPro" id="IPR029047">
    <property type="entry name" value="HSP70_peptide-bd_sf"/>
</dbReference>
<name>A0ABY1C7Z3_MYXFU</name>
<proteinExistence type="inferred from homology"/>
<gene>
    <name evidence="5" type="ORF">SAMN05443572_103190</name>
</gene>
<dbReference type="InterPro" id="IPR018181">
    <property type="entry name" value="Heat_shock_70_CS"/>
</dbReference>
<comment type="similarity">
    <text evidence="1 4">Belongs to the heat shock protein 70 family.</text>
</comment>
<dbReference type="Gene3D" id="2.60.34.10">
    <property type="entry name" value="Substrate Binding Domain Of DNAk, Chain A, domain 1"/>
    <property type="match status" value="1"/>
</dbReference>